<dbReference type="PROSITE" id="PS50977">
    <property type="entry name" value="HTH_TETR_2"/>
    <property type="match status" value="1"/>
</dbReference>
<keyword evidence="2 4" id="KW-0238">DNA-binding</keyword>
<dbReference type="InterPro" id="IPR023772">
    <property type="entry name" value="DNA-bd_HTH_TetR-type_CS"/>
</dbReference>
<evidence type="ECO:0000313" key="6">
    <source>
        <dbReference type="EMBL" id="GAA1996443.1"/>
    </source>
</evidence>
<dbReference type="Gene3D" id="1.10.10.60">
    <property type="entry name" value="Homeodomain-like"/>
    <property type="match status" value="1"/>
</dbReference>
<evidence type="ECO:0000256" key="3">
    <source>
        <dbReference type="ARBA" id="ARBA00023163"/>
    </source>
</evidence>
<keyword evidence="7" id="KW-1185">Reference proteome</keyword>
<organism evidence="6 7">
    <name type="scientific">Nocardiopsis rhodophaea</name>
    <dbReference type="NCBI Taxonomy" id="280238"/>
    <lineage>
        <taxon>Bacteria</taxon>
        <taxon>Bacillati</taxon>
        <taxon>Actinomycetota</taxon>
        <taxon>Actinomycetes</taxon>
        <taxon>Streptosporangiales</taxon>
        <taxon>Nocardiopsidaceae</taxon>
        <taxon>Nocardiopsis</taxon>
    </lineage>
</organism>
<dbReference type="PROSITE" id="PS01081">
    <property type="entry name" value="HTH_TETR_1"/>
    <property type="match status" value="1"/>
</dbReference>
<dbReference type="Pfam" id="PF00440">
    <property type="entry name" value="TetR_N"/>
    <property type="match status" value="1"/>
</dbReference>
<dbReference type="InterPro" id="IPR001647">
    <property type="entry name" value="HTH_TetR"/>
</dbReference>
<dbReference type="SUPFAM" id="SSF48498">
    <property type="entry name" value="Tetracyclin repressor-like, C-terminal domain"/>
    <property type="match status" value="1"/>
</dbReference>
<proteinExistence type="predicted"/>
<gene>
    <name evidence="6" type="ORF">GCM10009799_23980</name>
</gene>
<sequence length="211" mass="23408">MRPDVGQGGQQERSFIEKARRAQIIEAAVAVIAEVGFAKASLARIAQHAGISKGVISYHFAGKDELIEQVVEQIYLSATDYVVPRIMGESTAADMLRAHILSVAEFMRGHRSHLRALSEIFVNFRTADGSPRYGIAASEEIYTGLEDLFRGGQAKGEFREFDTRVMAVSLQASIDSMFAYWVAYPDHNLEAHARELADIFHHATRAERPAD</sequence>
<dbReference type="RefSeq" id="WP_344162248.1">
    <property type="nucleotide sequence ID" value="NZ_BAAAPC010000009.1"/>
</dbReference>
<comment type="caution">
    <text evidence="6">The sequence shown here is derived from an EMBL/GenBank/DDBJ whole genome shotgun (WGS) entry which is preliminary data.</text>
</comment>
<evidence type="ECO:0000256" key="1">
    <source>
        <dbReference type="ARBA" id="ARBA00023015"/>
    </source>
</evidence>
<keyword evidence="3" id="KW-0804">Transcription</keyword>
<dbReference type="PANTHER" id="PTHR30055:SF234">
    <property type="entry name" value="HTH-TYPE TRANSCRIPTIONAL REGULATOR BETI"/>
    <property type="match status" value="1"/>
</dbReference>
<dbReference type="InterPro" id="IPR009057">
    <property type="entry name" value="Homeodomain-like_sf"/>
</dbReference>
<evidence type="ECO:0000259" key="5">
    <source>
        <dbReference type="PROSITE" id="PS50977"/>
    </source>
</evidence>
<dbReference type="InterPro" id="IPR050109">
    <property type="entry name" value="HTH-type_TetR-like_transc_reg"/>
</dbReference>
<evidence type="ECO:0000256" key="4">
    <source>
        <dbReference type="PROSITE-ProRule" id="PRU00335"/>
    </source>
</evidence>
<dbReference type="SUPFAM" id="SSF46689">
    <property type="entry name" value="Homeodomain-like"/>
    <property type="match status" value="1"/>
</dbReference>
<name>A0ABN2T174_9ACTN</name>
<evidence type="ECO:0000313" key="7">
    <source>
        <dbReference type="Proteomes" id="UP001501585"/>
    </source>
</evidence>
<dbReference type="Gene3D" id="1.10.357.10">
    <property type="entry name" value="Tetracycline Repressor, domain 2"/>
    <property type="match status" value="1"/>
</dbReference>
<dbReference type="EMBL" id="BAAAPC010000009">
    <property type="protein sequence ID" value="GAA1996443.1"/>
    <property type="molecule type" value="Genomic_DNA"/>
</dbReference>
<keyword evidence="1" id="KW-0805">Transcription regulation</keyword>
<evidence type="ECO:0000256" key="2">
    <source>
        <dbReference type="ARBA" id="ARBA00023125"/>
    </source>
</evidence>
<feature type="DNA-binding region" description="H-T-H motif" evidence="4">
    <location>
        <begin position="41"/>
        <end position="60"/>
    </location>
</feature>
<dbReference type="PANTHER" id="PTHR30055">
    <property type="entry name" value="HTH-TYPE TRANSCRIPTIONAL REGULATOR RUTR"/>
    <property type="match status" value="1"/>
</dbReference>
<dbReference type="Proteomes" id="UP001501585">
    <property type="component" value="Unassembled WGS sequence"/>
</dbReference>
<reference evidence="6 7" key="1">
    <citation type="journal article" date="2019" name="Int. J. Syst. Evol. Microbiol.">
        <title>The Global Catalogue of Microorganisms (GCM) 10K type strain sequencing project: providing services to taxonomists for standard genome sequencing and annotation.</title>
        <authorList>
            <consortium name="The Broad Institute Genomics Platform"/>
            <consortium name="The Broad Institute Genome Sequencing Center for Infectious Disease"/>
            <person name="Wu L."/>
            <person name="Ma J."/>
        </authorList>
    </citation>
    <scope>NUCLEOTIDE SEQUENCE [LARGE SCALE GENOMIC DNA]</scope>
    <source>
        <strain evidence="6 7">JCM 15313</strain>
    </source>
</reference>
<protein>
    <submittedName>
        <fullName evidence="6">TetR family transcriptional regulator</fullName>
    </submittedName>
</protein>
<feature type="domain" description="HTH tetR-type" evidence="5">
    <location>
        <begin position="18"/>
        <end position="78"/>
    </location>
</feature>
<dbReference type="PRINTS" id="PR00455">
    <property type="entry name" value="HTHTETR"/>
</dbReference>
<dbReference type="InterPro" id="IPR036271">
    <property type="entry name" value="Tet_transcr_reg_TetR-rel_C_sf"/>
</dbReference>
<accession>A0ABN2T174</accession>